<dbReference type="InterPro" id="IPR032604">
    <property type="entry name" value="DUF4897"/>
</dbReference>
<dbReference type="OrthoDB" id="48283at2"/>
<accession>A0A2K1NYE1</accession>
<dbReference type="EMBL" id="AZRL01000021">
    <property type="protein sequence ID" value="PNR95562.1"/>
    <property type="molecule type" value="Genomic_DNA"/>
</dbReference>
<dbReference type="Proteomes" id="UP000236434">
    <property type="component" value="Unassembled WGS sequence"/>
</dbReference>
<evidence type="ECO:0000313" key="3">
    <source>
        <dbReference type="Proteomes" id="UP000236434"/>
    </source>
</evidence>
<evidence type="ECO:0000256" key="1">
    <source>
        <dbReference type="SAM" id="Phobius"/>
    </source>
</evidence>
<dbReference type="RefSeq" id="WP_103067346.1">
    <property type="nucleotide sequence ID" value="NZ_AZRL01000021.1"/>
</dbReference>
<keyword evidence="1" id="KW-1133">Transmembrane helix</keyword>
<gene>
    <name evidence="2" type="ORF">X929_07415</name>
</gene>
<sequence length="204" mass="23780">MANDQKQKRGNSFNFIIITLIFFVGLAIFQFFMYRNLQPHFQVISRDITFTIYEDFSVDFATEVEIRTEKENDFETLVQGFNTPDQEKLSLFQQSLDNLKEQIPRDFAVLSYESTVNSNFPMIYVDETVKLEGLVYRNDKGNIEFSLPEQPLSAQNEQVTVTVHYPYDWEVLSVNPTPTYIEQNVIGYSHTGVFGYPTIEFKSE</sequence>
<name>A0A2K1NYE1_9BACT</name>
<feature type="transmembrane region" description="Helical" evidence="1">
    <location>
        <begin position="12"/>
        <end position="34"/>
    </location>
</feature>
<dbReference type="AlphaFoldDB" id="A0A2K1NYE1"/>
<comment type="caution">
    <text evidence="2">The sequence shown here is derived from an EMBL/GenBank/DDBJ whole genome shotgun (WGS) entry which is preliminary data.</text>
</comment>
<reference evidence="2 3" key="1">
    <citation type="submission" date="2013-12" db="EMBL/GenBank/DDBJ databases">
        <title>Comparative genomics of Petrotoga isolates.</title>
        <authorList>
            <person name="Nesbo C.L."/>
            <person name="Charchuk R."/>
            <person name="Chow K."/>
        </authorList>
    </citation>
    <scope>NUCLEOTIDE SEQUENCE [LARGE SCALE GENOMIC DNA]</scope>
    <source>
        <strain evidence="2 3">DSM 13574</strain>
    </source>
</reference>
<organism evidence="2 3">
    <name type="scientific">Petrotoga olearia DSM 13574</name>
    <dbReference type="NCBI Taxonomy" id="1122955"/>
    <lineage>
        <taxon>Bacteria</taxon>
        <taxon>Thermotogati</taxon>
        <taxon>Thermotogota</taxon>
        <taxon>Thermotogae</taxon>
        <taxon>Petrotogales</taxon>
        <taxon>Petrotogaceae</taxon>
        <taxon>Petrotoga</taxon>
    </lineage>
</organism>
<keyword evidence="1" id="KW-0472">Membrane</keyword>
<dbReference type="Pfam" id="PF16238">
    <property type="entry name" value="DUF4897"/>
    <property type="match status" value="1"/>
</dbReference>
<evidence type="ECO:0008006" key="4">
    <source>
        <dbReference type="Google" id="ProtNLM"/>
    </source>
</evidence>
<proteinExistence type="predicted"/>
<protein>
    <recommendedName>
        <fullName evidence="4">DUF4897 domain-containing protein</fullName>
    </recommendedName>
</protein>
<evidence type="ECO:0000313" key="2">
    <source>
        <dbReference type="EMBL" id="PNR95562.1"/>
    </source>
</evidence>
<keyword evidence="1" id="KW-0812">Transmembrane</keyword>